<evidence type="ECO:0000313" key="1">
    <source>
        <dbReference type="EMBL" id="MDK3075555.1"/>
    </source>
</evidence>
<sequence>MRDEPSSLVGDLVPPQPIEELDKLTAENPKDTLGELRQFGASTFDKTRIAAIAWKIWAKSRR</sequence>
<name>A0ABT7FKL2_9RHOB</name>
<accession>A0ABT7FKL2</accession>
<dbReference type="Proteomes" id="UP001227126">
    <property type="component" value="Unassembled WGS sequence"/>
</dbReference>
<keyword evidence="2" id="KW-1185">Reference proteome</keyword>
<organism evidence="1 2">
    <name type="scientific">Sedimentitalea xiamensis</name>
    <dbReference type="NCBI Taxonomy" id="3050037"/>
    <lineage>
        <taxon>Bacteria</taxon>
        <taxon>Pseudomonadati</taxon>
        <taxon>Pseudomonadota</taxon>
        <taxon>Alphaproteobacteria</taxon>
        <taxon>Rhodobacterales</taxon>
        <taxon>Paracoccaceae</taxon>
        <taxon>Sedimentitalea</taxon>
    </lineage>
</organism>
<dbReference type="EMBL" id="JASNJE010000041">
    <property type="protein sequence ID" value="MDK3075555.1"/>
    <property type="molecule type" value="Genomic_DNA"/>
</dbReference>
<gene>
    <name evidence="1" type="ORF">QO034_21025</name>
</gene>
<reference evidence="1 2" key="1">
    <citation type="submission" date="2023-05" db="EMBL/GenBank/DDBJ databases">
        <title>Sedimentitalea sp. nov. JM2-8.</title>
        <authorList>
            <person name="Huang J."/>
        </authorList>
    </citation>
    <scope>NUCLEOTIDE SEQUENCE [LARGE SCALE GENOMIC DNA]</scope>
    <source>
        <strain evidence="1 2">JM2-8</strain>
    </source>
</reference>
<protein>
    <submittedName>
        <fullName evidence="1">Uncharacterized protein</fullName>
    </submittedName>
</protein>
<proteinExistence type="predicted"/>
<evidence type="ECO:0000313" key="2">
    <source>
        <dbReference type="Proteomes" id="UP001227126"/>
    </source>
</evidence>
<dbReference type="RefSeq" id="WP_284487478.1">
    <property type="nucleotide sequence ID" value="NZ_JASNJE010000041.1"/>
</dbReference>
<comment type="caution">
    <text evidence="1">The sequence shown here is derived from an EMBL/GenBank/DDBJ whole genome shotgun (WGS) entry which is preliminary data.</text>
</comment>